<sequence length="37" mass="4102">MWCMSPLNTGYVLFPTAQHCSTGPCMVKVMKVLSVIK</sequence>
<protein>
    <submittedName>
        <fullName evidence="1">Uncharacterized protein</fullName>
    </submittedName>
</protein>
<proteinExistence type="predicted"/>
<dbReference type="AlphaFoldDB" id="A0A0E9W4U0"/>
<reference evidence="1" key="2">
    <citation type="journal article" date="2015" name="Fish Shellfish Immunol.">
        <title>Early steps in the European eel (Anguilla anguilla)-Vibrio vulnificus interaction in the gills: Role of the RtxA13 toxin.</title>
        <authorList>
            <person name="Callol A."/>
            <person name="Pajuelo D."/>
            <person name="Ebbesson L."/>
            <person name="Teles M."/>
            <person name="MacKenzie S."/>
            <person name="Amaro C."/>
        </authorList>
    </citation>
    <scope>NUCLEOTIDE SEQUENCE</scope>
</reference>
<organism evidence="1">
    <name type="scientific">Anguilla anguilla</name>
    <name type="common">European freshwater eel</name>
    <name type="synonym">Muraena anguilla</name>
    <dbReference type="NCBI Taxonomy" id="7936"/>
    <lineage>
        <taxon>Eukaryota</taxon>
        <taxon>Metazoa</taxon>
        <taxon>Chordata</taxon>
        <taxon>Craniata</taxon>
        <taxon>Vertebrata</taxon>
        <taxon>Euteleostomi</taxon>
        <taxon>Actinopterygii</taxon>
        <taxon>Neopterygii</taxon>
        <taxon>Teleostei</taxon>
        <taxon>Anguilliformes</taxon>
        <taxon>Anguillidae</taxon>
        <taxon>Anguilla</taxon>
    </lineage>
</organism>
<accession>A0A0E9W4U0</accession>
<evidence type="ECO:0000313" key="1">
    <source>
        <dbReference type="EMBL" id="JAH85379.1"/>
    </source>
</evidence>
<dbReference type="EMBL" id="GBXM01023198">
    <property type="protein sequence ID" value="JAH85379.1"/>
    <property type="molecule type" value="Transcribed_RNA"/>
</dbReference>
<name>A0A0E9W4U0_ANGAN</name>
<reference evidence="1" key="1">
    <citation type="submission" date="2014-11" db="EMBL/GenBank/DDBJ databases">
        <authorList>
            <person name="Amaro Gonzalez C."/>
        </authorList>
    </citation>
    <scope>NUCLEOTIDE SEQUENCE</scope>
</reference>